<dbReference type="PROSITE" id="PS51819">
    <property type="entry name" value="VOC"/>
    <property type="match status" value="1"/>
</dbReference>
<dbReference type="SUPFAM" id="SSF54593">
    <property type="entry name" value="Glyoxalase/Bleomycin resistance protein/Dihydroxybiphenyl dioxygenase"/>
    <property type="match status" value="1"/>
</dbReference>
<sequence>MEVLSSRMLIRPSDPEGSRRFYRDVLGLAVYREFGPPSDPGVVFFLGQGFLEVSGHSGGTGGRADGGTGGQAGADRPERTAGIWLQVRDVQAEHERLAARGVRVLREPRQEPWGLVEMWIEDPDGTPIVLVEIPADHPLRRDQRSL</sequence>
<dbReference type="EMBL" id="BMQJ01000002">
    <property type="protein sequence ID" value="GGP85089.1"/>
    <property type="molecule type" value="Genomic_DNA"/>
</dbReference>
<proteinExistence type="predicted"/>
<keyword evidence="4" id="KW-1185">Reference proteome</keyword>
<dbReference type="Proteomes" id="UP000611554">
    <property type="component" value="Unassembled WGS sequence"/>
</dbReference>
<feature type="domain" description="VOC" evidence="2">
    <location>
        <begin position="3"/>
        <end position="133"/>
    </location>
</feature>
<name>A0ABQ2QKQ8_9ACTN</name>
<evidence type="ECO:0000313" key="3">
    <source>
        <dbReference type="EMBL" id="GGP85089.1"/>
    </source>
</evidence>
<organism evidence="3 4">
    <name type="scientific">Streptosporangium pseudovulgare</name>
    <dbReference type="NCBI Taxonomy" id="35765"/>
    <lineage>
        <taxon>Bacteria</taxon>
        <taxon>Bacillati</taxon>
        <taxon>Actinomycetota</taxon>
        <taxon>Actinomycetes</taxon>
        <taxon>Streptosporangiales</taxon>
        <taxon>Streptosporangiaceae</taxon>
        <taxon>Streptosporangium</taxon>
    </lineage>
</organism>
<feature type="region of interest" description="Disordered" evidence="1">
    <location>
        <begin position="55"/>
        <end position="76"/>
    </location>
</feature>
<protein>
    <submittedName>
        <fullName evidence="3">Glyoxalase</fullName>
    </submittedName>
</protein>
<evidence type="ECO:0000259" key="2">
    <source>
        <dbReference type="PROSITE" id="PS51819"/>
    </source>
</evidence>
<dbReference type="Gene3D" id="3.10.180.10">
    <property type="entry name" value="2,3-Dihydroxybiphenyl 1,2-Dioxygenase, domain 1"/>
    <property type="match status" value="1"/>
</dbReference>
<dbReference type="InterPro" id="IPR037523">
    <property type="entry name" value="VOC_core"/>
</dbReference>
<dbReference type="RefSeq" id="WP_189245493.1">
    <property type="nucleotide sequence ID" value="NZ_BMQJ01000002.1"/>
</dbReference>
<evidence type="ECO:0000313" key="4">
    <source>
        <dbReference type="Proteomes" id="UP000611554"/>
    </source>
</evidence>
<evidence type="ECO:0000256" key="1">
    <source>
        <dbReference type="SAM" id="MobiDB-lite"/>
    </source>
</evidence>
<dbReference type="Pfam" id="PF00903">
    <property type="entry name" value="Glyoxalase"/>
    <property type="match status" value="1"/>
</dbReference>
<feature type="compositionally biased region" description="Gly residues" evidence="1">
    <location>
        <begin position="56"/>
        <end position="72"/>
    </location>
</feature>
<dbReference type="InterPro" id="IPR029068">
    <property type="entry name" value="Glyas_Bleomycin-R_OHBP_Dase"/>
</dbReference>
<accession>A0ABQ2QKQ8</accession>
<gene>
    <name evidence="3" type="ORF">GCM10010140_12940</name>
</gene>
<reference evidence="4" key="1">
    <citation type="journal article" date="2019" name="Int. J. Syst. Evol. Microbiol.">
        <title>The Global Catalogue of Microorganisms (GCM) 10K type strain sequencing project: providing services to taxonomists for standard genome sequencing and annotation.</title>
        <authorList>
            <consortium name="The Broad Institute Genomics Platform"/>
            <consortium name="The Broad Institute Genome Sequencing Center for Infectious Disease"/>
            <person name="Wu L."/>
            <person name="Ma J."/>
        </authorList>
    </citation>
    <scope>NUCLEOTIDE SEQUENCE [LARGE SCALE GENOMIC DNA]</scope>
    <source>
        <strain evidence="4">JCM 3115</strain>
    </source>
</reference>
<comment type="caution">
    <text evidence="3">The sequence shown here is derived from an EMBL/GenBank/DDBJ whole genome shotgun (WGS) entry which is preliminary data.</text>
</comment>
<dbReference type="InterPro" id="IPR004360">
    <property type="entry name" value="Glyas_Fos-R_dOase_dom"/>
</dbReference>